<accession>A0ABV7PW18</accession>
<feature type="transmembrane region" description="Helical" evidence="6">
    <location>
        <begin position="304"/>
        <end position="323"/>
    </location>
</feature>
<keyword evidence="4 6" id="KW-0472">Membrane</keyword>
<evidence type="ECO:0000256" key="1">
    <source>
        <dbReference type="ARBA" id="ARBA00004167"/>
    </source>
</evidence>
<feature type="chain" id="PRO_5045652280" description="LPXTG cell wall anchor domain-containing protein" evidence="7">
    <location>
        <begin position="33"/>
        <end position="334"/>
    </location>
</feature>
<dbReference type="InterPro" id="IPR006311">
    <property type="entry name" value="TAT_signal"/>
</dbReference>
<sequence length="334" mass="33945">MRLTRRRKAIGAAAAAGLAGAVALAFAVPALAGDDATIDINPGNVPTTAADFETQSCDQIPGDTADWFDGWVFVLPNSVPAVGNFKYIEAVFQDEDGNVLRYDTDGDGGIVSGSGDNKAYIITPAGLTLIDAKATVELEEEGDGGKNKGNKEPEFNLTHACPATEEPPGEETPSEEPTSPSEEPSSPSEEPSSPSEEPSSPSEEPSSPSEEPSSPSEEPSSPSEEPSSPSEEPSSPSEEPTSPSEEPSSPSEEPSSPVEESSSPAEEPSSPAESTSEPAASSSAPADASTTPAGSNLPTTGAPLGFALAAAGALVLAGVVALVSMRRRSEHGQA</sequence>
<gene>
    <name evidence="8" type="ORF">ACFO8M_07145</name>
</gene>
<feature type="compositionally biased region" description="Basic and acidic residues" evidence="5">
    <location>
        <begin position="143"/>
        <end position="154"/>
    </location>
</feature>
<dbReference type="EMBL" id="JBHRWO010000007">
    <property type="protein sequence ID" value="MFC3492256.1"/>
    <property type="molecule type" value="Genomic_DNA"/>
</dbReference>
<feature type="signal peptide" evidence="7">
    <location>
        <begin position="1"/>
        <end position="32"/>
    </location>
</feature>
<dbReference type="PANTHER" id="PTHR15549">
    <property type="entry name" value="PAIRED IMMUNOGLOBULIN-LIKE TYPE 2 RECEPTOR"/>
    <property type="match status" value="1"/>
</dbReference>
<evidence type="ECO:0000313" key="9">
    <source>
        <dbReference type="Proteomes" id="UP001595712"/>
    </source>
</evidence>
<comment type="caution">
    <text evidence="8">The sequence shown here is derived from an EMBL/GenBank/DDBJ whole genome shotgun (WGS) entry which is preliminary data.</text>
</comment>
<dbReference type="Proteomes" id="UP001595712">
    <property type="component" value="Unassembled WGS sequence"/>
</dbReference>
<dbReference type="InterPro" id="IPR051694">
    <property type="entry name" value="Immunoregulatory_rcpt-like"/>
</dbReference>
<evidence type="ECO:0000256" key="5">
    <source>
        <dbReference type="SAM" id="MobiDB-lite"/>
    </source>
</evidence>
<feature type="region of interest" description="Disordered" evidence="5">
    <location>
        <begin position="140"/>
        <end position="303"/>
    </location>
</feature>
<reference evidence="9" key="1">
    <citation type="journal article" date="2019" name="Int. J. Syst. Evol. Microbiol.">
        <title>The Global Catalogue of Microorganisms (GCM) 10K type strain sequencing project: providing services to taxonomists for standard genome sequencing and annotation.</title>
        <authorList>
            <consortium name="The Broad Institute Genomics Platform"/>
            <consortium name="The Broad Institute Genome Sequencing Center for Infectious Disease"/>
            <person name="Wu L."/>
            <person name="Ma J."/>
        </authorList>
    </citation>
    <scope>NUCLEOTIDE SEQUENCE [LARGE SCALE GENOMIC DNA]</scope>
    <source>
        <strain evidence="9">CGMCC 4.7396</strain>
    </source>
</reference>
<dbReference type="RefSeq" id="WP_387972552.1">
    <property type="nucleotide sequence ID" value="NZ_JBHRWO010000007.1"/>
</dbReference>
<feature type="compositionally biased region" description="Low complexity" evidence="5">
    <location>
        <begin position="175"/>
        <end position="293"/>
    </location>
</feature>
<evidence type="ECO:0000313" key="8">
    <source>
        <dbReference type="EMBL" id="MFC3492256.1"/>
    </source>
</evidence>
<organism evidence="8 9">
    <name type="scientific">Glycomyces rhizosphaerae</name>
    <dbReference type="NCBI Taxonomy" id="2054422"/>
    <lineage>
        <taxon>Bacteria</taxon>
        <taxon>Bacillati</taxon>
        <taxon>Actinomycetota</taxon>
        <taxon>Actinomycetes</taxon>
        <taxon>Glycomycetales</taxon>
        <taxon>Glycomycetaceae</taxon>
        <taxon>Glycomyces</taxon>
    </lineage>
</organism>
<keyword evidence="9" id="KW-1185">Reference proteome</keyword>
<proteinExistence type="predicted"/>
<dbReference type="PRINTS" id="PR01217">
    <property type="entry name" value="PRICHEXTENSN"/>
</dbReference>
<protein>
    <recommendedName>
        <fullName evidence="10">LPXTG cell wall anchor domain-containing protein</fullName>
    </recommendedName>
</protein>
<name>A0ABV7PW18_9ACTN</name>
<keyword evidence="2 6" id="KW-0812">Transmembrane</keyword>
<keyword evidence="3 6" id="KW-1133">Transmembrane helix</keyword>
<evidence type="ECO:0000256" key="3">
    <source>
        <dbReference type="ARBA" id="ARBA00022989"/>
    </source>
</evidence>
<keyword evidence="7" id="KW-0732">Signal</keyword>
<comment type="subcellular location">
    <subcellularLocation>
        <location evidence="1">Membrane</location>
        <topology evidence="1">Single-pass membrane protein</topology>
    </subcellularLocation>
</comment>
<dbReference type="PROSITE" id="PS51318">
    <property type="entry name" value="TAT"/>
    <property type="match status" value="1"/>
</dbReference>
<evidence type="ECO:0000256" key="7">
    <source>
        <dbReference type="SAM" id="SignalP"/>
    </source>
</evidence>
<evidence type="ECO:0000256" key="4">
    <source>
        <dbReference type="ARBA" id="ARBA00023136"/>
    </source>
</evidence>
<evidence type="ECO:0000256" key="2">
    <source>
        <dbReference type="ARBA" id="ARBA00022692"/>
    </source>
</evidence>
<evidence type="ECO:0008006" key="10">
    <source>
        <dbReference type="Google" id="ProtNLM"/>
    </source>
</evidence>
<dbReference type="PANTHER" id="PTHR15549:SF26">
    <property type="entry name" value="AXIAL BUDDING PATTERN PROTEIN 2-RELATED"/>
    <property type="match status" value="1"/>
</dbReference>
<evidence type="ECO:0000256" key="6">
    <source>
        <dbReference type="SAM" id="Phobius"/>
    </source>
</evidence>